<comment type="caution">
    <text evidence="5">The sequence shown here is derived from an EMBL/GenBank/DDBJ whole genome shotgun (WGS) entry which is preliminary data.</text>
</comment>
<dbReference type="InterPro" id="IPR017508">
    <property type="entry name" value="HipA_N1"/>
</dbReference>
<dbReference type="AlphaFoldDB" id="E6QUF5"/>
<dbReference type="EMBL" id="CABR01000111">
    <property type="protein sequence ID" value="CBI10877.1"/>
    <property type="molecule type" value="Genomic_DNA"/>
</dbReference>
<reference evidence="5" key="1">
    <citation type="submission" date="2009-10" db="EMBL/GenBank/DDBJ databases">
        <title>Diversity of trophic interactions inside an arsenic-rich microbial ecosystem.</title>
        <authorList>
            <person name="Bertin P.N."/>
            <person name="Heinrich-Salmeron A."/>
            <person name="Pelletier E."/>
            <person name="Goulhen-Chollet F."/>
            <person name="Arsene-Ploetze F."/>
            <person name="Gallien S."/>
            <person name="Calteau A."/>
            <person name="Vallenet D."/>
            <person name="Casiot C."/>
            <person name="Chane-Woon-Ming B."/>
            <person name="Giloteaux L."/>
            <person name="Barakat M."/>
            <person name="Bonnefoy V."/>
            <person name="Bruneel O."/>
            <person name="Chandler M."/>
            <person name="Cleiss J."/>
            <person name="Duran R."/>
            <person name="Elbaz-Poulichet F."/>
            <person name="Fonknechten N."/>
            <person name="Lauga B."/>
            <person name="Mornico D."/>
            <person name="Ortet P."/>
            <person name="Schaeffer C."/>
            <person name="Siguier P."/>
            <person name="Alexander Thil Smith A."/>
            <person name="Van Dorsselaer A."/>
            <person name="Weissenbach J."/>
            <person name="Medigue C."/>
            <person name="Le Paslier D."/>
        </authorList>
    </citation>
    <scope>NUCLEOTIDE SEQUENCE</scope>
</reference>
<dbReference type="Pfam" id="PF13657">
    <property type="entry name" value="Couple_hipA"/>
    <property type="match status" value="1"/>
</dbReference>
<sequence length="334" mass="37338">MKKLSVIFEGWGSRWQLGTLADNGQEVLFEYSPEAITRGLELSPRHLKLRYEAYGGFPPYQFRVPGLIADALPDGWGLLLMDKVFKRVGRDPAALSVLDRLAFIGSRAMGALAFEPEFDGELAPEDVSLLTLAKEIKKIVAGKDSEALRQLALMGGSPHGARPKVLVTYEMASGLMSTDPLGKGEPWLIKFPTQKEHKEVCALEALYAHLATACGMDLPQTKVFELSPALAAYGIKRFDRHAGMRVPMHTLAGLLHADFRIPSVDYITFLRATRFFTKDEREVKKAYVRCVFNVIMNNRDDHAKNVSYVNANLKLIQFFNKRQLKIDTPALSLQ</sequence>
<dbReference type="PANTHER" id="PTHR37419">
    <property type="entry name" value="SERINE/THREONINE-PROTEIN KINASE TOXIN HIPA"/>
    <property type="match status" value="1"/>
</dbReference>
<dbReference type="GO" id="GO:0005829">
    <property type="term" value="C:cytosol"/>
    <property type="evidence" value="ECO:0007669"/>
    <property type="project" value="TreeGrafter"/>
</dbReference>
<protein>
    <submittedName>
        <fullName evidence="5">HipA domain protein</fullName>
    </submittedName>
</protein>
<organism evidence="5">
    <name type="scientific">mine drainage metagenome</name>
    <dbReference type="NCBI Taxonomy" id="410659"/>
    <lineage>
        <taxon>unclassified sequences</taxon>
        <taxon>metagenomes</taxon>
        <taxon>ecological metagenomes</taxon>
    </lineage>
</organism>
<accession>E6QUF5</accession>
<feature type="domain" description="HipA-like C-terminal" evidence="3">
    <location>
        <begin position="157"/>
        <end position="310"/>
    </location>
</feature>
<evidence type="ECO:0000256" key="2">
    <source>
        <dbReference type="ARBA" id="ARBA00022777"/>
    </source>
</evidence>
<dbReference type="InterPro" id="IPR052028">
    <property type="entry name" value="HipA_Ser/Thr_kinase"/>
</dbReference>
<gene>
    <name evidence="5" type="ORF">CARN7_1679</name>
</gene>
<keyword evidence="1" id="KW-0808">Transferase</keyword>
<keyword evidence="2" id="KW-0418">Kinase</keyword>
<dbReference type="PANTHER" id="PTHR37419:SF8">
    <property type="entry name" value="TOXIN YJJJ"/>
    <property type="match status" value="1"/>
</dbReference>
<dbReference type="GO" id="GO:0004674">
    <property type="term" value="F:protein serine/threonine kinase activity"/>
    <property type="evidence" value="ECO:0007669"/>
    <property type="project" value="TreeGrafter"/>
</dbReference>
<feature type="domain" description="HipA N-terminal subdomain 1" evidence="4">
    <location>
        <begin position="14"/>
        <end position="114"/>
    </location>
</feature>
<dbReference type="InterPro" id="IPR012893">
    <property type="entry name" value="HipA-like_C"/>
</dbReference>
<evidence type="ECO:0000256" key="1">
    <source>
        <dbReference type="ARBA" id="ARBA00022679"/>
    </source>
</evidence>
<evidence type="ECO:0000259" key="3">
    <source>
        <dbReference type="Pfam" id="PF07804"/>
    </source>
</evidence>
<evidence type="ECO:0000259" key="4">
    <source>
        <dbReference type="Pfam" id="PF13657"/>
    </source>
</evidence>
<proteinExistence type="predicted"/>
<dbReference type="Pfam" id="PF07804">
    <property type="entry name" value="HipA_C"/>
    <property type="match status" value="1"/>
</dbReference>
<evidence type="ECO:0000313" key="5">
    <source>
        <dbReference type="EMBL" id="CBI10877.1"/>
    </source>
</evidence>
<name>E6QUF5_9ZZZZ</name>